<sequence length="152" mass="17242">MSLISSRSETEVSESALAGEFSLPVRVYIEDTDAGGIVYYVNYLKFMERCRTEFLRQLGYDKPAILDDGLLLVVHKAEVQYHRSARLDDALRVTARIEKLARTNVVFHQSVWRGNELLCDGLIRIACVCGESFRPRPIPTEMQKKIASTTES</sequence>
<comment type="similarity">
    <text evidence="1">Belongs to the 4-hydroxybenzoyl-CoA thioesterase family.</text>
</comment>
<dbReference type="PANTHER" id="PTHR31793">
    <property type="entry name" value="4-HYDROXYBENZOYL-COA THIOESTERASE FAMILY MEMBER"/>
    <property type="match status" value="1"/>
</dbReference>
<dbReference type="InterPro" id="IPR006684">
    <property type="entry name" value="YbgC/YbaW"/>
</dbReference>
<dbReference type="EMBL" id="RJUK01000001">
    <property type="protein sequence ID" value="ROQ19648.1"/>
    <property type="molecule type" value="Genomic_DNA"/>
</dbReference>
<name>A0A3N1NWJ7_9GAMM</name>
<dbReference type="RefSeq" id="WP_123636967.1">
    <property type="nucleotide sequence ID" value="NZ_JBHYFO010000003.1"/>
</dbReference>
<proteinExistence type="inferred from homology"/>
<dbReference type="NCBIfam" id="TIGR02799">
    <property type="entry name" value="thio_ybgC"/>
    <property type="match status" value="1"/>
</dbReference>
<dbReference type="InterPro" id="IPR006683">
    <property type="entry name" value="Thioestr_dom"/>
</dbReference>
<dbReference type="FunFam" id="3.10.129.10:FF:000004">
    <property type="entry name" value="Tol-pal system-associated acyl-CoA thioesterase"/>
    <property type="match status" value="1"/>
</dbReference>
<dbReference type="PIRSF" id="PIRSF003230">
    <property type="entry name" value="YbgC"/>
    <property type="match status" value="1"/>
</dbReference>
<dbReference type="GO" id="GO:0047617">
    <property type="term" value="F:fatty acyl-CoA hydrolase activity"/>
    <property type="evidence" value="ECO:0007669"/>
    <property type="project" value="TreeGrafter"/>
</dbReference>
<evidence type="ECO:0000256" key="2">
    <source>
        <dbReference type="ARBA" id="ARBA00022801"/>
    </source>
</evidence>
<evidence type="ECO:0000259" key="3">
    <source>
        <dbReference type="Pfam" id="PF03061"/>
    </source>
</evidence>
<dbReference type="PANTHER" id="PTHR31793:SF37">
    <property type="entry name" value="ACYL-COA THIOESTER HYDROLASE YBGC"/>
    <property type="match status" value="1"/>
</dbReference>
<accession>A0A3N1NWJ7</accession>
<evidence type="ECO:0000256" key="1">
    <source>
        <dbReference type="ARBA" id="ARBA00005953"/>
    </source>
</evidence>
<dbReference type="AlphaFoldDB" id="A0A3N1NWJ7"/>
<reference evidence="4 5" key="1">
    <citation type="submission" date="2018-11" db="EMBL/GenBank/DDBJ databases">
        <title>Genomic Encyclopedia of Type Strains, Phase IV (KMG-IV): sequencing the most valuable type-strain genomes for metagenomic binning, comparative biology and taxonomic classification.</title>
        <authorList>
            <person name="Goeker M."/>
        </authorList>
    </citation>
    <scope>NUCLEOTIDE SEQUENCE [LARGE SCALE GENOMIC DNA]</scope>
    <source>
        <strain evidence="4 5">DSM 16974</strain>
    </source>
</reference>
<dbReference type="InterPro" id="IPR050563">
    <property type="entry name" value="4-hydroxybenzoyl-CoA_TE"/>
</dbReference>
<protein>
    <submittedName>
        <fullName evidence="4">4-hydroxybenzoyl-CoA thioesterase/acyl-CoA thioester hydrolase</fullName>
    </submittedName>
</protein>
<dbReference type="Gene3D" id="3.10.129.10">
    <property type="entry name" value="Hotdog Thioesterase"/>
    <property type="match status" value="1"/>
</dbReference>
<dbReference type="CDD" id="cd00586">
    <property type="entry name" value="4HBT"/>
    <property type="match status" value="1"/>
</dbReference>
<gene>
    <name evidence="4" type="ORF">EDC38_0233</name>
</gene>
<feature type="domain" description="Thioesterase" evidence="3">
    <location>
        <begin position="35"/>
        <end position="119"/>
    </location>
</feature>
<evidence type="ECO:0000313" key="5">
    <source>
        <dbReference type="Proteomes" id="UP000273643"/>
    </source>
</evidence>
<dbReference type="NCBIfam" id="TIGR00051">
    <property type="entry name" value="YbgC/FadM family acyl-CoA thioesterase"/>
    <property type="match status" value="1"/>
</dbReference>
<evidence type="ECO:0000313" key="4">
    <source>
        <dbReference type="EMBL" id="ROQ19648.1"/>
    </source>
</evidence>
<dbReference type="Proteomes" id="UP000273643">
    <property type="component" value="Unassembled WGS sequence"/>
</dbReference>
<dbReference type="InterPro" id="IPR014166">
    <property type="entry name" value="Tol-Pal_acyl-CoA_thioesterase"/>
</dbReference>
<keyword evidence="2 4" id="KW-0378">Hydrolase</keyword>
<comment type="caution">
    <text evidence="4">The sequence shown here is derived from an EMBL/GenBank/DDBJ whole genome shotgun (WGS) entry which is preliminary data.</text>
</comment>
<organism evidence="4 5">
    <name type="scientific">Marinimicrobium koreense</name>
    <dbReference type="NCBI Taxonomy" id="306545"/>
    <lineage>
        <taxon>Bacteria</taxon>
        <taxon>Pseudomonadati</taxon>
        <taxon>Pseudomonadota</taxon>
        <taxon>Gammaproteobacteria</taxon>
        <taxon>Cellvibrionales</taxon>
        <taxon>Cellvibrionaceae</taxon>
        <taxon>Marinimicrobium</taxon>
    </lineage>
</organism>
<dbReference type="SUPFAM" id="SSF54637">
    <property type="entry name" value="Thioesterase/thiol ester dehydrase-isomerase"/>
    <property type="match status" value="1"/>
</dbReference>
<keyword evidence="5" id="KW-1185">Reference proteome</keyword>
<dbReference type="InterPro" id="IPR029069">
    <property type="entry name" value="HotDog_dom_sf"/>
</dbReference>
<dbReference type="Pfam" id="PF03061">
    <property type="entry name" value="4HBT"/>
    <property type="match status" value="1"/>
</dbReference>